<reference evidence="2 3" key="1">
    <citation type="submission" date="2019-05" db="EMBL/GenBank/DDBJ databases">
        <title>Another draft genome of Portunus trituberculatus and its Hox gene families provides insights of decapod evolution.</title>
        <authorList>
            <person name="Jeong J.-H."/>
            <person name="Song I."/>
            <person name="Kim S."/>
            <person name="Choi T."/>
            <person name="Kim D."/>
            <person name="Ryu S."/>
            <person name="Kim W."/>
        </authorList>
    </citation>
    <scope>NUCLEOTIDE SEQUENCE [LARGE SCALE GENOMIC DNA]</scope>
    <source>
        <tissue evidence="2">Muscle</tissue>
    </source>
</reference>
<feature type="region of interest" description="Disordered" evidence="1">
    <location>
        <begin position="71"/>
        <end position="93"/>
    </location>
</feature>
<evidence type="ECO:0000256" key="1">
    <source>
        <dbReference type="SAM" id="MobiDB-lite"/>
    </source>
</evidence>
<name>A0A5B7EW35_PORTR</name>
<keyword evidence="3" id="KW-1185">Reference proteome</keyword>
<dbReference type="Proteomes" id="UP000324222">
    <property type="component" value="Unassembled WGS sequence"/>
</dbReference>
<comment type="caution">
    <text evidence="2">The sequence shown here is derived from an EMBL/GenBank/DDBJ whole genome shotgun (WGS) entry which is preliminary data.</text>
</comment>
<dbReference type="AlphaFoldDB" id="A0A5B7EW35"/>
<evidence type="ECO:0000313" key="3">
    <source>
        <dbReference type="Proteomes" id="UP000324222"/>
    </source>
</evidence>
<organism evidence="2 3">
    <name type="scientific">Portunus trituberculatus</name>
    <name type="common">Swimming crab</name>
    <name type="synonym">Neptunus trituberculatus</name>
    <dbReference type="NCBI Taxonomy" id="210409"/>
    <lineage>
        <taxon>Eukaryota</taxon>
        <taxon>Metazoa</taxon>
        <taxon>Ecdysozoa</taxon>
        <taxon>Arthropoda</taxon>
        <taxon>Crustacea</taxon>
        <taxon>Multicrustacea</taxon>
        <taxon>Malacostraca</taxon>
        <taxon>Eumalacostraca</taxon>
        <taxon>Eucarida</taxon>
        <taxon>Decapoda</taxon>
        <taxon>Pleocyemata</taxon>
        <taxon>Brachyura</taxon>
        <taxon>Eubrachyura</taxon>
        <taxon>Portunoidea</taxon>
        <taxon>Portunidae</taxon>
        <taxon>Portuninae</taxon>
        <taxon>Portunus</taxon>
    </lineage>
</organism>
<protein>
    <submittedName>
        <fullName evidence="2">Uncharacterized protein</fullName>
    </submittedName>
</protein>
<proteinExistence type="predicted"/>
<sequence length="117" mass="13241">MVSQSGQHTHIERHIAGHWRSSLLLSQVLPHCGSPLSQDQTVTQEQFPSHLLNLMYPGLSSPMTMSRLRDRLEEKGRPRGSASAPHTAPLLPKGGERASWELFWNGLMFSSTWRRLE</sequence>
<accession>A0A5B7EW35</accession>
<gene>
    <name evidence="2" type="ORF">E2C01_031142</name>
</gene>
<evidence type="ECO:0000313" key="2">
    <source>
        <dbReference type="EMBL" id="MPC37655.1"/>
    </source>
</evidence>
<dbReference type="EMBL" id="VSRR010003844">
    <property type="protein sequence ID" value="MPC37655.1"/>
    <property type="molecule type" value="Genomic_DNA"/>
</dbReference>